<dbReference type="InterPro" id="IPR001567">
    <property type="entry name" value="Pept_M3A_M3B_dom"/>
</dbReference>
<evidence type="ECO:0000313" key="10">
    <source>
        <dbReference type="Proteomes" id="UP000031643"/>
    </source>
</evidence>
<gene>
    <name evidence="9" type="ORF">GL4_3084</name>
</gene>
<evidence type="ECO:0000256" key="4">
    <source>
        <dbReference type="ARBA" id="ARBA00022833"/>
    </source>
</evidence>
<evidence type="ECO:0000313" key="9">
    <source>
        <dbReference type="EMBL" id="BAQ18516.1"/>
    </source>
</evidence>
<dbReference type="InterPro" id="IPR042088">
    <property type="entry name" value="OligoPept_F_C"/>
</dbReference>
<dbReference type="NCBIfam" id="TIGR02290">
    <property type="entry name" value="M3_fam_3"/>
    <property type="match status" value="1"/>
</dbReference>
<name>A0A0A8K6W2_9HYPH</name>
<dbReference type="EMBL" id="AP014648">
    <property type="protein sequence ID" value="BAQ18516.1"/>
    <property type="molecule type" value="Genomic_DNA"/>
</dbReference>
<accession>A0A0A8K6W2</accession>
<feature type="domain" description="Oligopeptidase F N-terminal" evidence="8">
    <location>
        <begin position="149"/>
        <end position="217"/>
    </location>
</feature>
<dbReference type="GO" id="GO:0004222">
    <property type="term" value="F:metalloendopeptidase activity"/>
    <property type="evidence" value="ECO:0007669"/>
    <property type="project" value="InterPro"/>
</dbReference>
<organism evidence="9 10">
    <name type="scientific">Methyloceanibacter caenitepidi</name>
    <dbReference type="NCBI Taxonomy" id="1384459"/>
    <lineage>
        <taxon>Bacteria</taxon>
        <taxon>Pseudomonadati</taxon>
        <taxon>Pseudomonadota</taxon>
        <taxon>Alphaproteobacteria</taxon>
        <taxon>Hyphomicrobiales</taxon>
        <taxon>Hyphomicrobiaceae</taxon>
        <taxon>Methyloceanibacter</taxon>
    </lineage>
</organism>
<dbReference type="Pfam" id="PF01432">
    <property type="entry name" value="Peptidase_M3"/>
    <property type="match status" value="1"/>
</dbReference>
<dbReference type="GO" id="GO:0046872">
    <property type="term" value="F:metal ion binding"/>
    <property type="evidence" value="ECO:0007669"/>
    <property type="project" value="UniProtKB-UniRule"/>
</dbReference>
<feature type="domain" description="Peptidase M3A/M3B catalytic" evidence="7">
    <location>
        <begin position="370"/>
        <end position="610"/>
    </location>
</feature>
<dbReference type="OrthoDB" id="9766487at2"/>
<evidence type="ECO:0000256" key="5">
    <source>
        <dbReference type="ARBA" id="ARBA00023049"/>
    </source>
</evidence>
<evidence type="ECO:0000256" key="2">
    <source>
        <dbReference type="ARBA" id="ARBA00022723"/>
    </source>
</evidence>
<proteinExistence type="inferred from homology"/>
<evidence type="ECO:0000259" key="8">
    <source>
        <dbReference type="Pfam" id="PF08439"/>
    </source>
</evidence>
<dbReference type="InterPro" id="IPR013647">
    <property type="entry name" value="OligopepF_N_dom"/>
</dbReference>
<dbReference type="AlphaFoldDB" id="A0A0A8K6W2"/>
<dbReference type="Gene3D" id="1.20.140.70">
    <property type="entry name" value="Oligopeptidase f, N-terminal domain"/>
    <property type="match status" value="1"/>
</dbReference>
<keyword evidence="4 6" id="KW-0862">Zinc</keyword>
<dbReference type="CDD" id="cd09610">
    <property type="entry name" value="M3B_PepF"/>
    <property type="match status" value="1"/>
</dbReference>
<dbReference type="GO" id="GO:0006508">
    <property type="term" value="P:proteolysis"/>
    <property type="evidence" value="ECO:0007669"/>
    <property type="project" value="UniProtKB-KW"/>
</dbReference>
<dbReference type="PANTHER" id="PTHR11804:SF5">
    <property type="entry name" value="OLIGOENDOPEPTIDASE F"/>
    <property type="match status" value="1"/>
</dbReference>
<evidence type="ECO:0000256" key="1">
    <source>
        <dbReference type="ARBA" id="ARBA00022670"/>
    </source>
</evidence>
<comment type="cofactor">
    <cofactor evidence="6">
        <name>Zn(2+)</name>
        <dbReference type="ChEBI" id="CHEBI:29105"/>
    </cofactor>
    <text evidence="6">Binds 1 zinc ion.</text>
</comment>
<dbReference type="InterPro" id="IPR011977">
    <property type="entry name" value="Pept_M3B_clade3"/>
</dbReference>
<dbReference type="STRING" id="1384459.GL4_3084"/>
<evidence type="ECO:0000256" key="3">
    <source>
        <dbReference type="ARBA" id="ARBA00022801"/>
    </source>
</evidence>
<dbReference type="KEGG" id="mcg:GL4_3084"/>
<keyword evidence="2 6" id="KW-0479">Metal-binding</keyword>
<dbReference type="Gene3D" id="1.10.1370.20">
    <property type="entry name" value="Oligoendopeptidase f, C-terminal domain"/>
    <property type="match status" value="1"/>
</dbReference>
<keyword evidence="3 6" id="KW-0378">Hydrolase</keyword>
<dbReference type="Pfam" id="PF08439">
    <property type="entry name" value="Peptidase_M3_N"/>
    <property type="match status" value="1"/>
</dbReference>
<dbReference type="SUPFAM" id="SSF55486">
    <property type="entry name" value="Metalloproteases ('zincins'), catalytic domain"/>
    <property type="match status" value="1"/>
</dbReference>
<protein>
    <submittedName>
        <fullName evidence="9">Oligoendopeptidase F</fullName>
    </submittedName>
</protein>
<dbReference type="GO" id="GO:0006518">
    <property type="term" value="P:peptide metabolic process"/>
    <property type="evidence" value="ECO:0007669"/>
    <property type="project" value="TreeGrafter"/>
</dbReference>
<keyword evidence="1 6" id="KW-0645">Protease</keyword>
<dbReference type="Proteomes" id="UP000031643">
    <property type="component" value="Chromosome"/>
</dbReference>
<dbReference type="RefSeq" id="WP_045368686.1">
    <property type="nucleotide sequence ID" value="NZ_AP014648.1"/>
</dbReference>
<dbReference type="HOGENOM" id="CLU_021290_3_0_5"/>
<sequence length="633" mass="71178">MLPPCFAPGLFPHFSATFSPKALEKAGAKPGEGAALGDLPEWNLGDLYDAPEAPALKADLEKARHDAEAMHERYAGKLEGLLDGGAGGEALAEAVRSFEALNDVLGRVASYASLLYAADTTDPRRQKFYGDIQETITAISSQLLFFPLELNRLDDAAIETALATPSFGHYRPWIEDLRKEKPYQLEDKLEQLFHEKAVTGRGAWDRLFNETMANLRFDVDGQELSLEPTLNLLLDPKEKNRKHAAKALAKVFKDNVRLFTLITNTLAKDKEISDRWRGFEDVADSRHLSNRVEREVVDALVAAVRDAYPKLSHRYYAMKAKWLGMEKLKYWDRNAPLPEEPKQIIGWDDARDTVLTAYGDFSPRMAEIAGRFFDDGWIDAPVREGKQQGAFSHPTVPSAHPYVLLNYQGKPRDVMTLAHELGHGVHQVLAGKQGALMAPTPLTLAETASVFGEMLTFRKLLDQAPSARERKALLAAKVEDMLNTVVRQIAFYSFERQVHAERREGELTSERLGEIWMDVQRESLGPAIELKPEYETFWSYIPHFIHAPFYVYAYAFGDCLVNSLYAVYEKADAGFAERYLEMLSAGGTKHHRELLKPFGLDASEPHFWSMGLKVIEGFIDELEEMDRAVVAEA</sequence>
<keyword evidence="10" id="KW-1185">Reference proteome</keyword>
<keyword evidence="5 6" id="KW-0482">Metalloprotease</keyword>
<reference evidence="9 10" key="1">
    <citation type="submission" date="2014-09" db="EMBL/GenBank/DDBJ databases">
        <title>Genome sequencing of Methyloceanibacter caenitepidi Gela4.</title>
        <authorList>
            <person name="Takeuchi M."/>
            <person name="Susumu S."/>
            <person name="Kamagata Y."/>
            <person name="Oshima K."/>
            <person name="Hattori M."/>
            <person name="Iwasaki W."/>
        </authorList>
    </citation>
    <scope>NUCLEOTIDE SEQUENCE [LARGE SCALE GENOMIC DNA]</scope>
    <source>
        <strain evidence="9 10">Gela4</strain>
    </source>
</reference>
<dbReference type="PANTHER" id="PTHR11804">
    <property type="entry name" value="PROTEASE M3 THIMET OLIGOPEPTIDASE-RELATED"/>
    <property type="match status" value="1"/>
</dbReference>
<evidence type="ECO:0000256" key="6">
    <source>
        <dbReference type="RuleBase" id="RU003435"/>
    </source>
</evidence>
<dbReference type="InterPro" id="IPR045090">
    <property type="entry name" value="Pept_M3A_M3B"/>
</dbReference>
<comment type="similarity">
    <text evidence="6">Belongs to the peptidase M3 family.</text>
</comment>
<evidence type="ECO:0000259" key="7">
    <source>
        <dbReference type="Pfam" id="PF01432"/>
    </source>
</evidence>